<name>A0A9W7VYN2_9PEZI</name>
<dbReference type="Pfam" id="PF13409">
    <property type="entry name" value="GST_N_2"/>
    <property type="match status" value="1"/>
</dbReference>
<dbReference type="OrthoDB" id="249703at2759"/>
<dbReference type="SUPFAM" id="SSF52833">
    <property type="entry name" value="Thioredoxin-like"/>
    <property type="match status" value="1"/>
</dbReference>
<feature type="domain" description="GST N-terminal" evidence="1">
    <location>
        <begin position="1"/>
        <end position="101"/>
    </location>
</feature>
<dbReference type="InterPro" id="IPR010987">
    <property type="entry name" value="Glutathione-S-Trfase_C-like"/>
</dbReference>
<dbReference type="InterPro" id="IPR036282">
    <property type="entry name" value="Glutathione-S-Trfase_C_sf"/>
</dbReference>
<accession>A0A9W7VYN2</accession>
<keyword evidence="4" id="KW-1185">Reference proteome</keyword>
<organism evidence="3 4">
    <name type="scientific">Teratosphaeria destructans</name>
    <dbReference type="NCBI Taxonomy" id="418781"/>
    <lineage>
        <taxon>Eukaryota</taxon>
        <taxon>Fungi</taxon>
        <taxon>Dikarya</taxon>
        <taxon>Ascomycota</taxon>
        <taxon>Pezizomycotina</taxon>
        <taxon>Dothideomycetes</taxon>
        <taxon>Dothideomycetidae</taxon>
        <taxon>Mycosphaerellales</taxon>
        <taxon>Teratosphaeriaceae</taxon>
        <taxon>Teratosphaeria</taxon>
    </lineage>
</organism>
<gene>
    <name evidence="3" type="ORF">Tdes44962_MAKER10394</name>
</gene>
<evidence type="ECO:0000313" key="4">
    <source>
        <dbReference type="Proteomes" id="UP001138500"/>
    </source>
</evidence>
<dbReference type="InterPro" id="IPR036249">
    <property type="entry name" value="Thioredoxin-like_sf"/>
</dbReference>
<reference evidence="3 4" key="2">
    <citation type="journal article" date="2021" name="Curr. Genet.">
        <title>Genetic response to nitrogen starvation in the aggressive Eucalyptus foliar pathogen Teratosphaeria destructans.</title>
        <authorList>
            <person name="Havenga M."/>
            <person name="Wingfield B.D."/>
            <person name="Wingfield M.J."/>
            <person name="Dreyer L.L."/>
            <person name="Roets F."/>
            <person name="Aylward J."/>
        </authorList>
    </citation>
    <scope>NUCLEOTIDE SEQUENCE [LARGE SCALE GENOMIC DNA]</scope>
    <source>
        <strain evidence="3">CMW44962</strain>
    </source>
</reference>
<protein>
    <submittedName>
        <fullName evidence="3">Glutathione S-transferase</fullName>
    </submittedName>
</protein>
<proteinExistence type="predicted"/>
<dbReference type="Gene3D" id="1.20.1050.10">
    <property type="match status" value="1"/>
</dbReference>
<dbReference type="SUPFAM" id="SSF47616">
    <property type="entry name" value="GST C-terminal domain-like"/>
    <property type="match status" value="1"/>
</dbReference>
<dbReference type="PROSITE" id="PS50404">
    <property type="entry name" value="GST_NTER"/>
    <property type="match status" value="1"/>
</dbReference>
<dbReference type="PROSITE" id="PS50405">
    <property type="entry name" value="GST_CTER"/>
    <property type="match status" value="1"/>
</dbReference>
<feature type="domain" description="GST C-terminal" evidence="2">
    <location>
        <begin position="111"/>
        <end position="219"/>
    </location>
</feature>
<evidence type="ECO:0000313" key="3">
    <source>
        <dbReference type="EMBL" id="KAH9812898.1"/>
    </source>
</evidence>
<dbReference type="Gene3D" id="3.40.30.10">
    <property type="entry name" value="Glutaredoxin"/>
    <property type="match status" value="1"/>
</dbReference>
<dbReference type="InterPro" id="IPR004045">
    <property type="entry name" value="Glutathione_S-Trfase_N"/>
</dbReference>
<evidence type="ECO:0000259" key="2">
    <source>
        <dbReference type="PROSITE" id="PS50405"/>
    </source>
</evidence>
<reference evidence="3 4" key="1">
    <citation type="journal article" date="2018" name="IMA Fungus">
        <title>IMA Genome-F 10: Nine draft genome sequences of Claviceps purpurea s.lat., including C. arundinis, C. humidiphila, and C. cf. spartinae, pseudomolecules for the pitch canker pathogen Fusarium circinatum, draft genome of Davidsoniella eucalypti, Grosmannia galeiformis, Quambalaria eucalypti, and Teratosphaeria destructans.</title>
        <authorList>
            <person name="Wingfield B.D."/>
            <person name="Liu M."/>
            <person name="Nguyen H.D."/>
            <person name="Lane F.A."/>
            <person name="Morgan S.W."/>
            <person name="De Vos L."/>
            <person name="Wilken P.M."/>
            <person name="Duong T.A."/>
            <person name="Aylward J."/>
            <person name="Coetzee M.P."/>
            <person name="Dadej K."/>
            <person name="De Beer Z.W."/>
            <person name="Findlay W."/>
            <person name="Havenga M."/>
            <person name="Kolarik M."/>
            <person name="Menzies J.G."/>
            <person name="Naidoo K."/>
            <person name="Pochopski O."/>
            <person name="Shoukouhi P."/>
            <person name="Santana Q.C."/>
            <person name="Seifert K.A."/>
            <person name="Soal N."/>
            <person name="Steenkamp E.T."/>
            <person name="Tatham C.T."/>
            <person name="van der Nest M.A."/>
            <person name="Wingfield M.J."/>
        </authorList>
    </citation>
    <scope>NUCLEOTIDE SEQUENCE [LARGE SCALE GENOMIC DNA]</scope>
    <source>
        <strain evidence="3">CMW44962</strain>
    </source>
</reference>
<dbReference type="Proteomes" id="UP001138500">
    <property type="component" value="Unassembled WGS sequence"/>
</dbReference>
<dbReference type="EMBL" id="RIBY02002454">
    <property type="protein sequence ID" value="KAH9812898.1"/>
    <property type="molecule type" value="Genomic_DNA"/>
</dbReference>
<dbReference type="AlphaFoldDB" id="A0A9W7VYN2"/>
<sequence length="219" mass="24294">MSITIISATPSPYARINRIALIEKGIPFKLQVTHPSPPSPNLTPLTNNPTQTEIPWHPDTQTPTHNPLEKLPVLLFSDGRAPVYDSSHIQRWIVTTYATRGPRLITGDVDTDLRLEQIQVLSQGVMDAVVLAFFEKAREAPSRSWWERQMRKVEGGFRAFEALAGERAGAGEGAFLVAGQLTIADIAVGCAVGFVEFNGALPGWRERFPRLSEYWARFG</sequence>
<comment type="caution">
    <text evidence="3">The sequence shown here is derived from an EMBL/GenBank/DDBJ whole genome shotgun (WGS) entry which is preliminary data.</text>
</comment>
<dbReference type="Pfam" id="PF13410">
    <property type="entry name" value="GST_C_2"/>
    <property type="match status" value="1"/>
</dbReference>
<evidence type="ECO:0000259" key="1">
    <source>
        <dbReference type="PROSITE" id="PS50404"/>
    </source>
</evidence>